<comment type="caution">
    <text evidence="1">The sequence shown here is derived from an EMBL/GenBank/DDBJ whole genome shotgun (WGS) entry which is preliminary data.</text>
</comment>
<reference evidence="1 2" key="1">
    <citation type="submission" date="2021-01" db="EMBL/GenBank/DDBJ databases">
        <title>Chromosome-level genome assembly of a human fungal pathogen reveals clustering of transcriptionally co-regulated genes.</title>
        <authorList>
            <person name="Voorhies M."/>
            <person name="Cohen S."/>
            <person name="Shea T.P."/>
            <person name="Petrus S."/>
            <person name="Munoz J.F."/>
            <person name="Poplawski S."/>
            <person name="Goldman W.E."/>
            <person name="Michael T."/>
            <person name="Cuomo C.A."/>
            <person name="Sil A."/>
            <person name="Beyhan S."/>
        </authorList>
    </citation>
    <scope>NUCLEOTIDE SEQUENCE [LARGE SCALE GENOMIC DNA]</scope>
    <source>
        <strain evidence="1 2">G184AR</strain>
    </source>
</reference>
<dbReference type="Proteomes" id="UP000670092">
    <property type="component" value="Unassembled WGS sequence"/>
</dbReference>
<dbReference type="OrthoDB" id="37659at2759"/>
<name>A0A8H8D9K7_AJECA</name>
<dbReference type="EMBL" id="JAEVHI010000001">
    <property type="protein sequence ID" value="KAG5304683.1"/>
    <property type="molecule type" value="Genomic_DNA"/>
</dbReference>
<dbReference type="AlphaFoldDB" id="A0A8H8D9K7"/>
<proteinExistence type="predicted"/>
<protein>
    <submittedName>
        <fullName evidence="1">Uncharacterized protein</fullName>
    </submittedName>
</protein>
<evidence type="ECO:0000313" key="1">
    <source>
        <dbReference type="EMBL" id="KAG5304683.1"/>
    </source>
</evidence>
<evidence type="ECO:0000313" key="2">
    <source>
        <dbReference type="Proteomes" id="UP000670092"/>
    </source>
</evidence>
<sequence>MIIGKEPGGICEESASTPSPSDIQTYKGFLASVANAMKGPSIKIRKACSRQCGLTSKSVRKE</sequence>
<accession>A0A8H8D9K7</accession>
<dbReference type="VEuPathDB" id="FungiDB:I7I52_03093"/>
<organism evidence="1 2">
    <name type="scientific">Ajellomyces capsulatus</name>
    <name type="common">Darling's disease fungus</name>
    <name type="synonym">Histoplasma capsulatum</name>
    <dbReference type="NCBI Taxonomy" id="5037"/>
    <lineage>
        <taxon>Eukaryota</taxon>
        <taxon>Fungi</taxon>
        <taxon>Dikarya</taxon>
        <taxon>Ascomycota</taxon>
        <taxon>Pezizomycotina</taxon>
        <taxon>Eurotiomycetes</taxon>
        <taxon>Eurotiomycetidae</taxon>
        <taxon>Onygenales</taxon>
        <taxon>Ajellomycetaceae</taxon>
        <taxon>Histoplasma</taxon>
    </lineage>
</organism>
<gene>
    <name evidence="1" type="ORF">I7I52_03093</name>
</gene>